<name>A0A8S9WYM9_APOLU</name>
<dbReference type="SUPFAM" id="SSF54695">
    <property type="entry name" value="POZ domain"/>
    <property type="match status" value="1"/>
</dbReference>
<dbReference type="AlphaFoldDB" id="A0A8S9WYM9"/>
<dbReference type="Proteomes" id="UP000466442">
    <property type="component" value="Unassembled WGS sequence"/>
</dbReference>
<reference evidence="2" key="1">
    <citation type="journal article" date="2021" name="Mol. Ecol. Resour.">
        <title>Apolygus lucorum genome provides insights into omnivorousness and mesophyll feeding.</title>
        <authorList>
            <person name="Liu Y."/>
            <person name="Liu H."/>
            <person name="Wang H."/>
            <person name="Huang T."/>
            <person name="Liu B."/>
            <person name="Yang B."/>
            <person name="Yin L."/>
            <person name="Li B."/>
            <person name="Zhang Y."/>
            <person name="Zhang S."/>
            <person name="Jiang F."/>
            <person name="Zhang X."/>
            <person name="Ren Y."/>
            <person name="Wang B."/>
            <person name="Wang S."/>
            <person name="Lu Y."/>
            <person name="Wu K."/>
            <person name="Fan W."/>
            <person name="Wang G."/>
        </authorList>
    </citation>
    <scope>NUCLEOTIDE SEQUENCE</scope>
    <source>
        <strain evidence="2">12Hb</strain>
    </source>
</reference>
<dbReference type="Pfam" id="PF00651">
    <property type="entry name" value="BTB"/>
    <property type="match status" value="1"/>
</dbReference>
<dbReference type="Gene3D" id="1.25.40.420">
    <property type="match status" value="1"/>
</dbReference>
<evidence type="ECO:0000259" key="1">
    <source>
        <dbReference type="PROSITE" id="PS50097"/>
    </source>
</evidence>
<dbReference type="PROSITE" id="PS50097">
    <property type="entry name" value="BTB"/>
    <property type="match status" value="1"/>
</dbReference>
<evidence type="ECO:0000313" key="2">
    <source>
        <dbReference type="EMBL" id="KAF6201334.1"/>
    </source>
</evidence>
<dbReference type="OrthoDB" id="6591315at2759"/>
<evidence type="ECO:0000313" key="3">
    <source>
        <dbReference type="Proteomes" id="UP000466442"/>
    </source>
</evidence>
<dbReference type="EMBL" id="WIXP02000013">
    <property type="protein sequence ID" value="KAF6201334.1"/>
    <property type="molecule type" value="Genomic_DNA"/>
</dbReference>
<organism evidence="2 3">
    <name type="scientific">Apolygus lucorum</name>
    <name type="common">Small green plant bug</name>
    <name type="synonym">Lygocoris lucorum</name>
    <dbReference type="NCBI Taxonomy" id="248454"/>
    <lineage>
        <taxon>Eukaryota</taxon>
        <taxon>Metazoa</taxon>
        <taxon>Ecdysozoa</taxon>
        <taxon>Arthropoda</taxon>
        <taxon>Hexapoda</taxon>
        <taxon>Insecta</taxon>
        <taxon>Pterygota</taxon>
        <taxon>Neoptera</taxon>
        <taxon>Paraneoptera</taxon>
        <taxon>Hemiptera</taxon>
        <taxon>Heteroptera</taxon>
        <taxon>Panheteroptera</taxon>
        <taxon>Cimicomorpha</taxon>
        <taxon>Miridae</taxon>
        <taxon>Mirini</taxon>
        <taxon>Apolygus</taxon>
    </lineage>
</organism>
<dbReference type="InterPro" id="IPR011333">
    <property type="entry name" value="SKP1/BTB/POZ_sf"/>
</dbReference>
<keyword evidence="3" id="KW-1185">Reference proteome</keyword>
<accession>A0A8S9WYM9</accession>
<comment type="caution">
    <text evidence="2">The sequence shown here is derived from an EMBL/GenBank/DDBJ whole genome shotgun (WGS) entry which is preliminary data.</text>
</comment>
<dbReference type="SMART" id="SM00225">
    <property type="entry name" value="BTB"/>
    <property type="match status" value="1"/>
</dbReference>
<dbReference type="PANTHER" id="PTHR24413">
    <property type="entry name" value="SPECKLE-TYPE POZ PROTEIN"/>
    <property type="match status" value="1"/>
</dbReference>
<feature type="domain" description="BTB" evidence="1">
    <location>
        <begin position="229"/>
        <end position="294"/>
    </location>
</feature>
<gene>
    <name evidence="2" type="ORF">GE061_005782</name>
</gene>
<proteinExistence type="predicted"/>
<sequence length="389" mass="44951">MDTVWDLNMFLWLGGFRLVSSVFNGIKEMFSESLEERAVELGLVHARKHCASWTVDGLSYTEKWSPLRSKIFKLEGPDDAEFFLLAVIYKEYVGLQVYYRKHPSSSKDYLLYQFSALTCDGVIHHDQDSFSLPPTRIPHRFGSFEYEEELNKWKRQNSIRGFKDTLNLCFNVRQTKLNDQLQVHFRIWKAGCPKPAPCSHSIMEPSDSEQADQRMVLSFEKWHRSGKMTDMSIKVGDREFPVHKIVLATHSPVFEAMFEPEWVEMQTDCLDLKTTCEPEVFEKFLEYMYTGRVEGLIGFARDLLMLADKYQIDHLKSICVNSLITSITPLNAADLFNAADLYRDHRLKNKAVTIIRNHLSTVMKSEGWHSLVTTNPAVASQITRSLLNV</sequence>
<dbReference type="CDD" id="cd18186">
    <property type="entry name" value="BTB_POZ_ZBTB_KLHL-like"/>
    <property type="match status" value="1"/>
</dbReference>
<dbReference type="Gene3D" id="3.30.710.10">
    <property type="entry name" value="Potassium Channel Kv1.1, Chain A"/>
    <property type="match status" value="1"/>
</dbReference>
<protein>
    <recommendedName>
        <fullName evidence="1">BTB domain-containing protein</fullName>
    </recommendedName>
</protein>
<dbReference type="InterPro" id="IPR000210">
    <property type="entry name" value="BTB/POZ_dom"/>
</dbReference>